<dbReference type="PROSITE" id="PS50053">
    <property type="entry name" value="UBIQUITIN_2"/>
    <property type="match status" value="1"/>
</dbReference>
<keyword evidence="4" id="KW-0597">Phosphoprotein</keyword>
<feature type="compositionally biased region" description="Basic and acidic residues" evidence="13">
    <location>
        <begin position="516"/>
        <end position="533"/>
    </location>
</feature>
<dbReference type="PROSITE" id="PS00518">
    <property type="entry name" value="ZF_RING_1"/>
    <property type="match status" value="1"/>
</dbReference>
<dbReference type="CDD" id="cd16633">
    <property type="entry name" value="mRING-HC-C3HC3D_RBR_HOIL1"/>
    <property type="match status" value="1"/>
</dbReference>
<feature type="compositionally biased region" description="Basic and acidic residues" evidence="13">
    <location>
        <begin position="1755"/>
        <end position="1767"/>
    </location>
</feature>
<name>A0A3R7MA17_PENVA</name>
<dbReference type="InterPro" id="IPR001841">
    <property type="entry name" value="Znf_RING"/>
</dbReference>
<dbReference type="InterPro" id="IPR047557">
    <property type="entry name" value="Rcat_RBR_HOIL1"/>
</dbReference>
<feature type="compositionally biased region" description="Low complexity" evidence="13">
    <location>
        <begin position="2137"/>
        <end position="2149"/>
    </location>
</feature>
<organism evidence="18 19">
    <name type="scientific">Penaeus vannamei</name>
    <name type="common">Whiteleg shrimp</name>
    <name type="synonym">Litopenaeus vannamei</name>
    <dbReference type="NCBI Taxonomy" id="6689"/>
    <lineage>
        <taxon>Eukaryota</taxon>
        <taxon>Metazoa</taxon>
        <taxon>Ecdysozoa</taxon>
        <taxon>Arthropoda</taxon>
        <taxon>Crustacea</taxon>
        <taxon>Multicrustacea</taxon>
        <taxon>Malacostraca</taxon>
        <taxon>Eumalacostraca</taxon>
        <taxon>Eucarida</taxon>
        <taxon>Decapoda</taxon>
        <taxon>Dendrobranchiata</taxon>
        <taxon>Penaeoidea</taxon>
        <taxon>Penaeidae</taxon>
        <taxon>Penaeus</taxon>
    </lineage>
</organism>
<dbReference type="PROSITE" id="PS01358">
    <property type="entry name" value="ZF_RANBP2_1"/>
    <property type="match status" value="2"/>
</dbReference>
<comment type="pathway">
    <text evidence="1">Protein modification; protein ubiquitination.</text>
</comment>
<evidence type="ECO:0000256" key="7">
    <source>
        <dbReference type="ARBA" id="ARBA00022737"/>
    </source>
</evidence>
<dbReference type="CDD" id="cd01799">
    <property type="entry name" value="Ubl_HOIL1"/>
    <property type="match status" value="1"/>
</dbReference>
<feature type="domain" description="RING-type" evidence="15">
    <location>
        <begin position="2269"/>
        <end position="2311"/>
    </location>
</feature>
<feature type="compositionally biased region" description="Low complexity" evidence="13">
    <location>
        <begin position="457"/>
        <end position="498"/>
    </location>
</feature>
<feature type="compositionally biased region" description="Low complexity" evidence="13">
    <location>
        <begin position="55"/>
        <end position="64"/>
    </location>
</feature>
<dbReference type="Gene3D" id="3.30.40.10">
    <property type="entry name" value="Zinc/RING finger domain, C3HC4 (zinc finger)"/>
    <property type="match status" value="1"/>
</dbReference>
<evidence type="ECO:0000256" key="1">
    <source>
        <dbReference type="ARBA" id="ARBA00004906"/>
    </source>
</evidence>
<dbReference type="Gene3D" id="2.30.30.380">
    <property type="entry name" value="Zn-finger domain of Sec23/24"/>
    <property type="match status" value="2"/>
</dbReference>
<keyword evidence="9" id="KW-0833">Ubl conjugation pathway</keyword>
<feature type="compositionally biased region" description="Basic residues" evidence="13">
    <location>
        <begin position="1199"/>
        <end position="1211"/>
    </location>
</feature>
<feature type="region of interest" description="Disordered" evidence="13">
    <location>
        <begin position="1707"/>
        <end position="1767"/>
    </location>
</feature>
<evidence type="ECO:0000259" key="14">
    <source>
        <dbReference type="PROSITE" id="PS50053"/>
    </source>
</evidence>
<dbReference type="CDD" id="cd20358">
    <property type="entry name" value="Rcat_RBR_HOIL1"/>
    <property type="match status" value="1"/>
</dbReference>
<feature type="compositionally biased region" description="Polar residues" evidence="13">
    <location>
        <begin position="636"/>
        <end position="645"/>
    </location>
</feature>
<dbReference type="SUPFAM" id="SSF54236">
    <property type="entry name" value="Ubiquitin-like"/>
    <property type="match status" value="1"/>
</dbReference>
<evidence type="ECO:0000256" key="12">
    <source>
        <dbReference type="SAM" id="Coils"/>
    </source>
</evidence>
<dbReference type="GO" id="GO:0097039">
    <property type="term" value="P:protein linear polyubiquitination"/>
    <property type="evidence" value="ECO:0007669"/>
    <property type="project" value="TreeGrafter"/>
</dbReference>
<evidence type="ECO:0000259" key="16">
    <source>
        <dbReference type="PROSITE" id="PS50199"/>
    </source>
</evidence>
<evidence type="ECO:0000256" key="6">
    <source>
        <dbReference type="ARBA" id="ARBA00022723"/>
    </source>
</evidence>
<feature type="compositionally biased region" description="Basic and acidic residues" evidence="13">
    <location>
        <begin position="1708"/>
        <end position="1722"/>
    </location>
</feature>
<keyword evidence="6" id="KW-0479">Metal-binding</keyword>
<dbReference type="InterPro" id="IPR001876">
    <property type="entry name" value="Znf_RanBP2"/>
</dbReference>
<feature type="region of interest" description="Disordered" evidence="13">
    <location>
        <begin position="1068"/>
        <end position="1133"/>
    </location>
</feature>
<feature type="compositionally biased region" description="Pro residues" evidence="13">
    <location>
        <begin position="2150"/>
        <end position="2222"/>
    </location>
</feature>
<dbReference type="GO" id="GO:0043161">
    <property type="term" value="P:proteasome-mediated ubiquitin-dependent protein catabolic process"/>
    <property type="evidence" value="ECO:0007669"/>
    <property type="project" value="TreeGrafter"/>
</dbReference>
<feature type="compositionally biased region" description="Low complexity" evidence="13">
    <location>
        <begin position="361"/>
        <end position="374"/>
    </location>
</feature>
<dbReference type="Proteomes" id="UP000283509">
    <property type="component" value="Unassembled WGS sequence"/>
</dbReference>
<keyword evidence="7" id="KW-0677">Repeat</keyword>
<reference evidence="18 19" key="1">
    <citation type="submission" date="2018-04" db="EMBL/GenBank/DDBJ databases">
        <authorList>
            <person name="Zhang X."/>
            <person name="Yuan J."/>
            <person name="Li F."/>
            <person name="Xiang J."/>
        </authorList>
    </citation>
    <scope>NUCLEOTIDE SEQUENCE [LARGE SCALE GENOMIC DNA]</scope>
    <source>
        <tissue evidence="18">Muscle</tissue>
    </source>
</reference>
<dbReference type="Gene3D" id="3.10.20.90">
    <property type="entry name" value="Phosphatidylinositol 3-kinase Catalytic Subunit, Chain A, domain 1"/>
    <property type="match status" value="1"/>
</dbReference>
<dbReference type="PROSITE" id="PS51873">
    <property type="entry name" value="TRIAD"/>
    <property type="match status" value="1"/>
</dbReference>
<comment type="caution">
    <text evidence="18">The sequence shown here is derived from an EMBL/GenBank/DDBJ whole genome shotgun (WGS) entry which is preliminary data.</text>
</comment>
<feature type="compositionally biased region" description="Basic and acidic residues" evidence="13">
    <location>
        <begin position="589"/>
        <end position="621"/>
    </location>
</feature>
<evidence type="ECO:0000313" key="19">
    <source>
        <dbReference type="Proteomes" id="UP000283509"/>
    </source>
</evidence>
<dbReference type="InterPro" id="IPR044066">
    <property type="entry name" value="TRIAD_supradom"/>
</dbReference>
<keyword evidence="10" id="KW-0862">Zinc</keyword>
<keyword evidence="12" id="KW-0175">Coiled coil</keyword>
<feature type="region of interest" description="Disordered" evidence="13">
    <location>
        <begin position="39"/>
        <end position="64"/>
    </location>
</feature>
<protein>
    <recommendedName>
        <fullName evidence="3">RanBP-type and C3HC4-type zinc finger-containing protein 1</fullName>
    </recommendedName>
</protein>
<dbReference type="PROSITE" id="PS50089">
    <property type="entry name" value="ZF_RING_2"/>
    <property type="match status" value="1"/>
</dbReference>
<dbReference type="GO" id="GO:0008270">
    <property type="term" value="F:zinc ion binding"/>
    <property type="evidence" value="ECO:0007669"/>
    <property type="project" value="UniProtKB-KW"/>
</dbReference>
<keyword evidence="19" id="KW-1185">Reference proteome</keyword>
<feature type="region of interest" description="Disordered" evidence="13">
    <location>
        <begin position="546"/>
        <end position="679"/>
    </location>
</feature>
<feature type="region of interest" description="Disordered" evidence="13">
    <location>
        <begin position="758"/>
        <end position="799"/>
    </location>
</feature>
<dbReference type="PRINTS" id="PR01217">
    <property type="entry name" value="PRICHEXTENSN"/>
</dbReference>
<feature type="compositionally biased region" description="Polar residues" evidence="13">
    <location>
        <begin position="160"/>
        <end position="169"/>
    </location>
</feature>
<sequence>MVVYDELSENIVTIENLSQNKGSELESNRDVVTSLARMESKHKKKGEAAVGAGGSNSSVSVTSTHTSVDSHTSTVCSSSLTCSTVTSKKEFLDGRLTQTGAQDTSRNNFDQEGNRGNVRLERTAGDGTQVGISDSGRAKSESKDVGGRGTHAYPGDSPLRKSTTPSGTPESVLRRAQHGEPGIQTPFSPLRCEGQTNAGERIGATKTSTAPCDMAKLSSQYAARQKQKSNGFLNIFKWFRNRDKRRFGSVDKISINSSESLSSLTSATSSFAYIPIMRSKSAGNQKEILTPCSIQSQAVTSRKYKLFSKESSLSRLKSDSKRNSRVSAISGSSVDSSVREGSSRPSSMRKKRPAPQPPGSPKSSESGSIKSYTSLPSRDLIPVTGSTADVPEGRRLQKSKSEGLICRKTKRRAPPPPVQAVAQRFKEENQDKRAESEKGVKLHSADGSSSGGRPTDSVSSTSSLSQSLSSISTLQSHSSSANSALHSTVRSTSSSCVSDDSKSTLTPRPWYKRKKKENDSKEPKTSVKKEKVYDSWMPEIQFSRKLNLTGTFQKNKNKTDAKESPTKTKEEEKKEKRQSQVSLLASISELDRAASEQMQRELEEKRAQKADYDSKFYKASEPRILTQRDFLPGQEHSASTGQEESGPSRLWYVGRNESQDNYPKNEPVGTLPESYSKQSTLRVEKINGNHSLDDNYSGNDLFPLDLESLRNSLECDSLPDLFTGSPEPPSSPGRARESPLQRAVIDAELFYQLAKDSRTSVDVKPKNSPNALRRVENRKQTRGEESEEENPGLDLSDVFGPFRRQSKNFGLRMNNFFSPDVSTILETSESMTSTATTPGDEIYEDVSMPMSVAGRRKTDSLHEEAISEANYEFRLNSSDAREIIQEIADVREEIENIRKQEEEEAIRYSDKRRANKIKAELSFFRDRECFDFWQGKATSGNVPPMPIEINENNERKLKWVCETCTLINLPWRLQCEACMKRRPSNPKRVDEDGKSVSSEHLSSPHTGSSESPVTVIHEDGANARTPNITGEEAAGNEGVSPTRDQDPTGKNRRDINWEVELQKYFRTFDEHVRNQNDPTDGGEYRPVPEEANLPQAEASYGKISRSSSAQNAFSASGSGEKQQGAKPKTKKFGSAFTEEEIRASYELFHMKVVASGNAAKDIDIDEVRKLRLAKFQEGSESEPVNNETNIADQEVKKNTKEKKKTKNKNKNKNTEENGCSSRNNDQIVAQNSQESPRSEEKSRTPEEADKTFYAKSYTKPQVMKPSGAVRSAISVFNQMEQICQISKEKPKVTRRRSFGNVSGRAQLFESFNSGSNSPELPRSQKVMKEVPKPYQKVEILKDKDIVSAIAKFDEMAALAEIEKIEKHRVKNETPKKKPWTPSVFSVTATKTSTSVTNTTSNANFQNSTVQTNNTKCSVASASSLENTESSEALIKGGILYTEQRKRSMSIGSGTFELIEAKDFENIEAQHSESLLSTASGISDLPGASADVSATNGPTSVLNPRAEQTSRSNTVALVPKSESVDEWKRDIENKELERLSHQLTGPDGIANFKANLRVEEQSLGHTNTLNINRLLKKLETAISRGDHAKAAQLAHELAELKISCSVIRNKRNTSSESTASQDEASVVSFKTTQSSIRPNSLVFEDRSALSSLHPNAEGVEATTPSNVSECFYDASERFENENIDANEYIYEYENENFVYQEDAASDFLPDARKGDRKPSEVVNKEMTTTSSAPQPTPPAQVEAASNASPTPSRRGVRVDPARREVKSDNISKLADESSVEVKDARNAPLPFTVKMYVEDKNSHQGPISFSVVSTMTVGELREKVYQNFGFPPHVQRWILGKRLADDDSSSLEQHKVTSEGCPIFLYLVAPQAETQDKTYQAPRRTEYSYADALSNAVAPPPPARSLREECDEVIYENICSEREDYEAPARSEAARPKPVPQLRQMQEVKYAPVSQKVEIRSNVNGVAKTRRGSDSSYGGVYQKQNVAQFPTQKKTEKIPDRSEPLTNARQPQQKGTQQAQQPTQIAKKSAQKGSSPKQKQKRAQQPAKPQPTPPKEQPTPPAKSPTTAREESPGDAKTLMAKVHGWMCPTCTLVNRWERPGCEACATERPGSEPLGKGAAAEKPITLTTSPPHPTSPPSHITPISPIPSIHIPPHPSPHPPSHIPTPIPHPQIPSPPHYPHPPIAHHPNPNPPQPTSLPHPTHTPHPTPLIPHPPNPTSPPSHTPLTLPQRNPISDSPLSPLPPRVRAWAAVVSALERQGFVPNREAFECRICFLDFDVGEGAVLRDCLHTFCRECLANAIKYSDTAMVKCPYRDDQYSCDSSLQDREIKALVTPQEYEKHLAKSVKQAEGAMENVYHCKTPDCPGFCQYEDNVNIFQCEVCKKVNCLTCQDMIRRGDGLPCPKCSVMLVRKWGCDWMRCPMCRTEICWVTRGPRWGPGGPGDVSGGCKCGIRGQKCHPKCTYCH</sequence>
<evidence type="ECO:0000256" key="13">
    <source>
        <dbReference type="SAM" id="MobiDB-lite"/>
    </source>
</evidence>
<dbReference type="PANTHER" id="PTHR22770:SF13">
    <property type="entry name" value="RING-TYPE DOMAIN-CONTAINING PROTEIN"/>
    <property type="match status" value="1"/>
</dbReference>
<feature type="domain" description="Ubiquitin-like" evidence="14">
    <location>
        <begin position="1792"/>
        <end position="1858"/>
    </location>
</feature>
<feature type="region of interest" description="Disordered" evidence="13">
    <location>
        <begin position="2123"/>
        <end position="2240"/>
    </location>
</feature>
<feature type="compositionally biased region" description="Basic and acidic residues" evidence="13">
    <location>
        <begin position="557"/>
        <end position="578"/>
    </location>
</feature>
<feature type="compositionally biased region" description="Polar residues" evidence="13">
    <location>
        <begin position="995"/>
        <end position="1012"/>
    </location>
</feature>
<feature type="compositionally biased region" description="Polar residues" evidence="13">
    <location>
        <begin position="96"/>
        <end position="111"/>
    </location>
</feature>
<feature type="compositionally biased region" description="Basic and acidic residues" evidence="13">
    <location>
        <begin position="136"/>
        <end position="146"/>
    </location>
</feature>
<dbReference type="InterPro" id="IPR017907">
    <property type="entry name" value="Znf_RING_CS"/>
</dbReference>
<evidence type="ECO:0000313" key="18">
    <source>
        <dbReference type="EMBL" id="ROT77067.1"/>
    </source>
</evidence>
<feature type="compositionally biased region" description="Low complexity" evidence="13">
    <location>
        <begin position="325"/>
        <end position="336"/>
    </location>
</feature>
<evidence type="ECO:0000256" key="8">
    <source>
        <dbReference type="ARBA" id="ARBA00022771"/>
    </source>
</evidence>
<keyword evidence="8 11" id="KW-0863">Zinc-finger</keyword>
<evidence type="ECO:0000256" key="11">
    <source>
        <dbReference type="PROSITE-ProRule" id="PRU00322"/>
    </source>
</evidence>
<evidence type="ECO:0000259" key="17">
    <source>
        <dbReference type="PROSITE" id="PS51873"/>
    </source>
</evidence>
<evidence type="ECO:0000256" key="5">
    <source>
        <dbReference type="ARBA" id="ARBA00022679"/>
    </source>
</evidence>
<evidence type="ECO:0000256" key="4">
    <source>
        <dbReference type="ARBA" id="ARBA00022553"/>
    </source>
</evidence>
<feature type="compositionally biased region" description="Pro residues" evidence="13">
    <location>
        <begin position="2047"/>
        <end position="2062"/>
    </location>
</feature>
<dbReference type="GO" id="GO:0071797">
    <property type="term" value="C:LUBAC complex"/>
    <property type="evidence" value="ECO:0007669"/>
    <property type="project" value="TreeGrafter"/>
</dbReference>
<accession>A0A3R7MA17</accession>
<dbReference type="OrthoDB" id="261960at2759"/>
<feature type="compositionally biased region" description="Polar residues" evidence="13">
    <location>
        <begin position="1981"/>
        <end position="1991"/>
    </location>
</feature>
<feature type="region of interest" description="Disordered" evidence="13">
    <location>
        <begin position="1177"/>
        <end position="1253"/>
    </location>
</feature>
<dbReference type="GO" id="GO:0009893">
    <property type="term" value="P:positive regulation of metabolic process"/>
    <property type="evidence" value="ECO:0007669"/>
    <property type="project" value="UniProtKB-ARBA"/>
</dbReference>
<feature type="compositionally biased region" description="Basic and acidic residues" evidence="13">
    <location>
        <begin position="424"/>
        <end position="444"/>
    </location>
</feature>
<dbReference type="STRING" id="6689.A0A3R7MA17"/>
<dbReference type="PANTHER" id="PTHR22770">
    <property type="entry name" value="UBIQUITIN CONJUGATING ENZYME 7 INTERACTING PROTEIN-RELATED"/>
    <property type="match status" value="1"/>
</dbReference>
<evidence type="ECO:0000256" key="2">
    <source>
        <dbReference type="ARBA" id="ARBA00008278"/>
    </source>
</evidence>
<feature type="region of interest" description="Disordered" evidence="13">
    <location>
        <begin position="982"/>
        <end position="1056"/>
    </location>
</feature>
<feature type="region of interest" description="Disordered" evidence="13">
    <location>
        <begin position="1490"/>
        <end position="1512"/>
    </location>
</feature>
<dbReference type="InterPro" id="IPR027370">
    <property type="entry name" value="Znf-RING_euk"/>
</dbReference>
<feature type="compositionally biased region" description="Polar residues" evidence="13">
    <location>
        <begin position="1218"/>
        <end position="1235"/>
    </location>
</feature>
<dbReference type="SUPFAM" id="SSF57850">
    <property type="entry name" value="RING/U-box"/>
    <property type="match status" value="3"/>
</dbReference>
<feature type="compositionally biased region" description="Low complexity" evidence="13">
    <location>
        <begin position="2009"/>
        <end position="2026"/>
    </location>
</feature>
<feature type="compositionally biased region" description="Basic and acidic residues" evidence="13">
    <location>
        <begin position="1043"/>
        <end position="1056"/>
    </location>
</feature>
<feature type="region of interest" description="Disordered" evidence="13">
    <location>
        <begin position="315"/>
        <end position="533"/>
    </location>
</feature>
<dbReference type="PROSITE" id="PS50199">
    <property type="entry name" value="ZF_RANBP2_2"/>
    <property type="match status" value="2"/>
</dbReference>
<feature type="compositionally biased region" description="Polar residues" evidence="13">
    <location>
        <begin position="1491"/>
        <end position="1512"/>
    </location>
</feature>
<feature type="compositionally biased region" description="Polar residues" evidence="13">
    <location>
        <begin position="1104"/>
        <end position="1121"/>
    </location>
</feature>
<dbReference type="FunFam" id="3.30.40.10:FF:000137">
    <property type="entry name" value="RanBP-type and C3HC4-type zinc finger-containing protein 1"/>
    <property type="match status" value="1"/>
</dbReference>
<dbReference type="EMBL" id="QCYY01001570">
    <property type="protein sequence ID" value="ROT77067.1"/>
    <property type="molecule type" value="Genomic_DNA"/>
</dbReference>
<evidence type="ECO:0000256" key="10">
    <source>
        <dbReference type="ARBA" id="ARBA00022833"/>
    </source>
</evidence>
<feature type="compositionally biased region" description="Basic and acidic residues" evidence="13">
    <location>
        <begin position="391"/>
        <end position="401"/>
    </location>
</feature>
<evidence type="ECO:0000256" key="9">
    <source>
        <dbReference type="ARBA" id="ARBA00022786"/>
    </source>
</evidence>
<feature type="region of interest" description="Disordered" evidence="13">
    <location>
        <begin position="1961"/>
        <end position="2074"/>
    </location>
</feature>
<reference evidence="18 19" key="2">
    <citation type="submission" date="2019-01" db="EMBL/GenBank/DDBJ databases">
        <title>The decoding of complex shrimp genome reveals the adaptation for benthos swimmer, frequently molting mechanism and breeding impact on genome.</title>
        <authorList>
            <person name="Sun Y."/>
            <person name="Gao Y."/>
            <person name="Yu Y."/>
        </authorList>
    </citation>
    <scope>NUCLEOTIDE SEQUENCE [LARGE SCALE GENOMIC DNA]</scope>
    <source>
        <tissue evidence="18">Muscle</tissue>
    </source>
</reference>
<dbReference type="InterPro" id="IPR051628">
    <property type="entry name" value="LUBAC_E3_Ligases"/>
</dbReference>
<proteinExistence type="inferred from homology"/>
<feature type="region of interest" description="Disordered" evidence="13">
    <location>
        <begin position="96"/>
        <end position="172"/>
    </location>
</feature>
<dbReference type="InterPro" id="IPR000626">
    <property type="entry name" value="Ubiquitin-like_dom"/>
</dbReference>
<dbReference type="InterPro" id="IPR029071">
    <property type="entry name" value="Ubiquitin-like_domsf"/>
</dbReference>
<feature type="domain" description="RanBP2-type" evidence="16">
    <location>
        <begin position="2081"/>
        <end position="2110"/>
    </location>
</feature>
<dbReference type="InterPro" id="IPR047559">
    <property type="entry name" value="HOIL1_RBR_mRING-HC-C3HC3D"/>
</dbReference>
<evidence type="ECO:0000259" key="15">
    <source>
        <dbReference type="PROSITE" id="PS50089"/>
    </source>
</evidence>
<dbReference type="InterPro" id="IPR013083">
    <property type="entry name" value="Znf_RING/FYVE/PHD"/>
</dbReference>
<feature type="domain" description="RanBP2-type" evidence="16">
    <location>
        <begin position="955"/>
        <end position="984"/>
    </location>
</feature>
<feature type="compositionally biased region" description="Basic and acidic residues" evidence="13">
    <location>
        <begin position="1992"/>
        <end position="2002"/>
    </location>
</feature>
<feature type="compositionally biased region" description="Polar residues" evidence="13">
    <location>
        <begin position="1182"/>
        <end position="1191"/>
    </location>
</feature>
<dbReference type="GO" id="GO:0043130">
    <property type="term" value="F:ubiquitin binding"/>
    <property type="evidence" value="ECO:0007669"/>
    <property type="project" value="TreeGrafter"/>
</dbReference>
<keyword evidence="5" id="KW-0808">Transferase</keyword>
<gene>
    <name evidence="18" type="ORF">C7M84_004306</name>
</gene>
<comment type="similarity">
    <text evidence="2">Belongs to the RBR family.</text>
</comment>
<feature type="coiled-coil region" evidence="12">
    <location>
        <begin position="880"/>
        <end position="911"/>
    </location>
</feature>
<dbReference type="Pfam" id="PF13445">
    <property type="entry name" value="zf-RING_UBOX"/>
    <property type="match status" value="1"/>
</dbReference>
<evidence type="ECO:0000256" key="3">
    <source>
        <dbReference type="ARBA" id="ARBA00017887"/>
    </source>
</evidence>
<feature type="domain" description="RING-type" evidence="17">
    <location>
        <begin position="2265"/>
        <end position="2460"/>
    </location>
</feature>
<feature type="compositionally biased region" description="Basic and acidic residues" evidence="13">
    <location>
        <begin position="773"/>
        <end position="784"/>
    </location>
</feature>
<feature type="compositionally biased region" description="Basic and acidic residues" evidence="13">
    <location>
        <begin position="1236"/>
        <end position="1252"/>
    </location>
</feature>
<feature type="region of interest" description="Disordered" evidence="13">
    <location>
        <begin position="717"/>
        <end position="739"/>
    </location>
</feature>
<dbReference type="SMART" id="SM00547">
    <property type="entry name" value="ZnF_RBZ"/>
    <property type="match status" value="2"/>
</dbReference>
<dbReference type="GO" id="GO:0004842">
    <property type="term" value="F:ubiquitin-protein transferase activity"/>
    <property type="evidence" value="ECO:0007669"/>
    <property type="project" value="TreeGrafter"/>
</dbReference>